<evidence type="ECO:0000256" key="5">
    <source>
        <dbReference type="ARBA" id="ARBA00021825"/>
    </source>
</evidence>
<feature type="transmembrane region" description="Helical" evidence="16">
    <location>
        <begin position="21"/>
        <end position="47"/>
    </location>
</feature>
<dbReference type="GO" id="GO:0090563">
    <property type="term" value="F:protein-phosphocysteine-sugar phosphotransferase activity"/>
    <property type="evidence" value="ECO:0007669"/>
    <property type="project" value="TreeGrafter"/>
</dbReference>
<feature type="transmembrane region" description="Helical" evidence="16">
    <location>
        <begin position="138"/>
        <end position="159"/>
    </location>
</feature>
<dbReference type="GO" id="GO:0022872">
    <property type="term" value="F:protein-N(PI)-phosphohistidine-mannitol phosphotransferase system transmembrane transporter activity"/>
    <property type="evidence" value="ECO:0007669"/>
    <property type="project" value="InterPro"/>
</dbReference>
<keyword evidence="11" id="KW-0598">Phosphotransferase system</keyword>
<evidence type="ECO:0000256" key="4">
    <source>
        <dbReference type="ARBA" id="ARBA00011909"/>
    </source>
</evidence>
<keyword evidence="10" id="KW-0808">Transferase</keyword>
<evidence type="ECO:0000256" key="15">
    <source>
        <dbReference type="ARBA" id="ARBA00033349"/>
    </source>
</evidence>
<feature type="transmembrane region" description="Helical" evidence="16">
    <location>
        <begin position="67"/>
        <end position="84"/>
    </location>
</feature>
<evidence type="ECO:0000256" key="10">
    <source>
        <dbReference type="ARBA" id="ARBA00022679"/>
    </source>
</evidence>
<feature type="domain" description="PTS EIIC type-2" evidence="18">
    <location>
        <begin position="21"/>
        <end position="352"/>
    </location>
</feature>
<gene>
    <name evidence="19" type="ORF">FWJ32_03025</name>
</gene>
<dbReference type="Pfam" id="PF02378">
    <property type="entry name" value="PTS_EIIC"/>
    <property type="match status" value="1"/>
</dbReference>
<evidence type="ECO:0000313" key="19">
    <source>
        <dbReference type="EMBL" id="TZE83027.1"/>
    </source>
</evidence>
<keyword evidence="14 16" id="KW-0472">Membrane</keyword>
<dbReference type="InterPro" id="IPR013011">
    <property type="entry name" value="PTS_EIIB_2"/>
</dbReference>
<feature type="transmembrane region" description="Helical" evidence="16">
    <location>
        <begin position="91"/>
        <end position="118"/>
    </location>
</feature>
<organism evidence="19 20">
    <name type="scientific">Calorimonas adulescens</name>
    <dbReference type="NCBI Taxonomy" id="2606906"/>
    <lineage>
        <taxon>Bacteria</taxon>
        <taxon>Bacillati</taxon>
        <taxon>Bacillota</taxon>
        <taxon>Clostridia</taxon>
        <taxon>Thermoanaerobacterales</taxon>
        <taxon>Thermoanaerobacteraceae</taxon>
        <taxon>Calorimonas</taxon>
    </lineage>
</organism>
<evidence type="ECO:0000256" key="7">
    <source>
        <dbReference type="ARBA" id="ARBA00022475"/>
    </source>
</evidence>
<dbReference type="InterPro" id="IPR029503">
    <property type="entry name" value="PTS_EIIB_mannitol"/>
</dbReference>
<evidence type="ECO:0000256" key="1">
    <source>
        <dbReference type="ARBA" id="ARBA00001655"/>
    </source>
</evidence>
<evidence type="ECO:0000256" key="16">
    <source>
        <dbReference type="SAM" id="Phobius"/>
    </source>
</evidence>
<keyword evidence="20" id="KW-1185">Reference proteome</keyword>
<dbReference type="NCBIfam" id="NF011663">
    <property type="entry name" value="PRK15083.1"/>
    <property type="match status" value="1"/>
</dbReference>
<dbReference type="PANTHER" id="PTHR30181:SF2">
    <property type="entry name" value="PTS SYSTEM MANNITOL-SPECIFIC EIICBA COMPONENT"/>
    <property type="match status" value="1"/>
</dbReference>
<dbReference type="PROSITE" id="PS51099">
    <property type="entry name" value="PTS_EIIB_TYPE_2"/>
    <property type="match status" value="1"/>
</dbReference>
<evidence type="ECO:0000256" key="12">
    <source>
        <dbReference type="ARBA" id="ARBA00022692"/>
    </source>
</evidence>
<dbReference type="RefSeq" id="WP_149544586.1">
    <property type="nucleotide sequence ID" value="NZ_VTPS01000003.1"/>
</dbReference>
<protein>
    <recommendedName>
        <fullName evidence="5">PTS system mannitol-specific EIICB component</fullName>
        <ecNumber evidence="4">2.7.1.197</ecNumber>
    </recommendedName>
    <alternativeName>
        <fullName evidence="15">EIICB-Mtl</fullName>
    </alternativeName>
</protein>
<feature type="transmembrane region" description="Helical" evidence="16">
    <location>
        <begin position="320"/>
        <end position="343"/>
    </location>
</feature>
<comment type="catalytic activity">
    <reaction evidence="1">
        <text>D-mannitol(out) + N(pros)-phospho-L-histidyl-[protein] = D-mannitol 1-phosphate(in) + L-histidyl-[protein]</text>
        <dbReference type="Rhea" id="RHEA:33363"/>
        <dbReference type="Rhea" id="RHEA-COMP:9745"/>
        <dbReference type="Rhea" id="RHEA-COMP:9746"/>
        <dbReference type="ChEBI" id="CHEBI:16899"/>
        <dbReference type="ChEBI" id="CHEBI:29979"/>
        <dbReference type="ChEBI" id="CHEBI:61381"/>
        <dbReference type="ChEBI" id="CHEBI:64837"/>
        <dbReference type="EC" id="2.7.1.197"/>
    </reaction>
</comment>
<dbReference type="Proteomes" id="UP000322976">
    <property type="component" value="Unassembled WGS sequence"/>
</dbReference>
<keyword evidence="9" id="KW-0762">Sugar transport</keyword>
<evidence type="ECO:0000259" key="18">
    <source>
        <dbReference type="PROSITE" id="PS51104"/>
    </source>
</evidence>
<keyword evidence="8" id="KW-0597">Phosphoprotein</keyword>
<sequence length="475" mass="50107">MVKDNAILTAGGSARTTLQKFGGFLAGMVIPNISAFIAWGLITALFIPTGWLPNEKLGTLVDPMINFLLPLLIGFTGGRLVYGIRGGVIGAIATAGVIIGSSVPMFIGAMVMGPLGGYVIKVFDESVKDKVPTGFEMLVSNFSGGIIGGALAILAFLVVEPVVGSISSALGTAAQWVTAKGLLPLIAIFIEPGKVLFLNNAINHGILAPLGVEQVQQMGKSIFFLLETDPGPGLGVLLAYWIFGRGNAKESAPGAIIIHFLGGIHEIYFPYILMNPILILAVIGGGMAADATFMLTHAGLVATPSPGSIFAEIAMAPKGGLIPVLLGIAVGTVVSFLIASPLVRRASEETMDAESLNMAKNMVQDLKQQSKGITRAETLTDMPELVVFACEAGMGSSAMGESILKKKLKEAGFDIRVEHSPVNQISKDADVIFTQKSLADRARQVVPDAKIYIVENFLDSKTYDSFIYDLKNIKK</sequence>
<dbReference type="GO" id="GO:0009401">
    <property type="term" value="P:phosphoenolpyruvate-dependent sugar phosphotransferase system"/>
    <property type="evidence" value="ECO:0007669"/>
    <property type="project" value="UniProtKB-KW"/>
</dbReference>
<dbReference type="PANTHER" id="PTHR30181">
    <property type="entry name" value="MANNITOL PERMEASE IIC COMPONENT"/>
    <property type="match status" value="1"/>
</dbReference>
<feature type="transmembrane region" description="Helical" evidence="16">
    <location>
        <begin position="277"/>
        <end position="300"/>
    </location>
</feature>
<dbReference type="Pfam" id="PF02302">
    <property type="entry name" value="PTS_IIB"/>
    <property type="match status" value="1"/>
</dbReference>
<evidence type="ECO:0000256" key="13">
    <source>
        <dbReference type="ARBA" id="ARBA00022989"/>
    </source>
</evidence>
<name>A0A5D8QF24_9THEO</name>
<evidence type="ECO:0000256" key="8">
    <source>
        <dbReference type="ARBA" id="ARBA00022553"/>
    </source>
</evidence>
<dbReference type="EC" id="2.7.1.197" evidence="4"/>
<dbReference type="AlphaFoldDB" id="A0A5D8QF24"/>
<evidence type="ECO:0000259" key="17">
    <source>
        <dbReference type="PROSITE" id="PS51099"/>
    </source>
</evidence>
<dbReference type="InterPro" id="IPR003352">
    <property type="entry name" value="PTS_EIIC"/>
</dbReference>
<dbReference type="PROSITE" id="PS51104">
    <property type="entry name" value="PTS_EIIC_TYPE_2"/>
    <property type="match status" value="1"/>
</dbReference>
<keyword evidence="7" id="KW-1003">Cell membrane</keyword>
<evidence type="ECO:0000256" key="6">
    <source>
        <dbReference type="ARBA" id="ARBA00022448"/>
    </source>
</evidence>
<dbReference type="NCBIfam" id="TIGR00851">
    <property type="entry name" value="mtlA"/>
    <property type="match status" value="1"/>
</dbReference>
<keyword evidence="12 16" id="KW-0812">Transmembrane</keyword>
<dbReference type="InterPro" id="IPR013014">
    <property type="entry name" value="PTS_EIIC_2"/>
</dbReference>
<dbReference type="Gene3D" id="3.40.50.2300">
    <property type="match status" value="1"/>
</dbReference>
<dbReference type="EMBL" id="VTPS01000003">
    <property type="protein sequence ID" value="TZE83027.1"/>
    <property type="molecule type" value="Genomic_DNA"/>
</dbReference>
<evidence type="ECO:0000313" key="20">
    <source>
        <dbReference type="Proteomes" id="UP000322976"/>
    </source>
</evidence>
<keyword evidence="13 16" id="KW-1133">Transmembrane helix</keyword>
<dbReference type="InterPro" id="IPR050893">
    <property type="entry name" value="Sugar_PTS"/>
</dbReference>
<accession>A0A5D8QF24</accession>
<dbReference type="InterPro" id="IPR003501">
    <property type="entry name" value="PTS_EIIB_2/3"/>
</dbReference>
<dbReference type="SUPFAM" id="SSF52794">
    <property type="entry name" value="PTS system IIB component-like"/>
    <property type="match status" value="1"/>
</dbReference>
<reference evidence="19 20" key="1">
    <citation type="submission" date="2019-08" db="EMBL/GenBank/DDBJ databases">
        <title>Calorimonas adulescens gen. nov., sp. nov., an anaerobic thermophilic bacterium from Sakhalin hot spring.</title>
        <authorList>
            <person name="Khomyakova M.A."/>
            <person name="Merkel A.Y."/>
            <person name="Novikov A."/>
            <person name="Bonch-Osmolovskaya E.A."/>
            <person name="Slobodkin A.I."/>
        </authorList>
    </citation>
    <scope>NUCLEOTIDE SEQUENCE [LARGE SCALE GENOMIC DNA]</scope>
    <source>
        <strain evidence="19 20">A05MB</strain>
    </source>
</reference>
<evidence type="ECO:0000256" key="2">
    <source>
        <dbReference type="ARBA" id="ARBA00002434"/>
    </source>
</evidence>
<feature type="domain" description="PTS EIIB type-2" evidence="17">
    <location>
        <begin position="384"/>
        <end position="475"/>
    </location>
</feature>
<proteinExistence type="predicted"/>
<comment type="subcellular location">
    <subcellularLocation>
        <location evidence="3">Cell membrane</location>
        <topology evidence="3">Multi-pass membrane protein</topology>
    </subcellularLocation>
</comment>
<dbReference type="GO" id="GO:0005886">
    <property type="term" value="C:plasma membrane"/>
    <property type="evidence" value="ECO:0007669"/>
    <property type="project" value="UniProtKB-SubCell"/>
</dbReference>
<comment type="function">
    <text evidence="2">The phosphoenolpyruvate-dependent sugar phosphotransferase system (sugar PTS), a major carbohydrate active transport system, catalyzes the phosphorylation of incoming sugar substrates concomitantly with their translocation across the cell membrane. The enzyme II CmtAB PTS system is involved in D-mannitol transport.</text>
</comment>
<evidence type="ECO:0000256" key="14">
    <source>
        <dbReference type="ARBA" id="ARBA00023136"/>
    </source>
</evidence>
<evidence type="ECO:0000256" key="11">
    <source>
        <dbReference type="ARBA" id="ARBA00022683"/>
    </source>
</evidence>
<dbReference type="CDD" id="cd05567">
    <property type="entry name" value="PTS_IIB_mannitol"/>
    <property type="match status" value="1"/>
</dbReference>
<comment type="caution">
    <text evidence="19">The sequence shown here is derived from an EMBL/GenBank/DDBJ whole genome shotgun (WGS) entry which is preliminary data.</text>
</comment>
<dbReference type="InterPro" id="IPR004718">
    <property type="entry name" value="PTS_IIC_mtl"/>
</dbReference>
<evidence type="ECO:0000256" key="3">
    <source>
        <dbReference type="ARBA" id="ARBA00004651"/>
    </source>
</evidence>
<evidence type="ECO:0000256" key="9">
    <source>
        <dbReference type="ARBA" id="ARBA00022597"/>
    </source>
</evidence>
<keyword evidence="6" id="KW-0813">Transport</keyword>
<dbReference type="InterPro" id="IPR036095">
    <property type="entry name" value="PTS_EIIB-like_sf"/>
</dbReference>